<dbReference type="STRING" id="4795.A0A225V3X9"/>
<dbReference type="EMBL" id="NBNE01007980">
    <property type="protein sequence ID" value="OWZ00005.1"/>
    <property type="molecule type" value="Genomic_DNA"/>
</dbReference>
<comment type="caution">
    <text evidence="2">The sequence shown here is derived from an EMBL/GenBank/DDBJ whole genome shotgun (WGS) entry which is preliminary data.</text>
</comment>
<accession>A0A225V3X9</accession>
<dbReference type="AlphaFoldDB" id="A0A225V3X9"/>
<gene>
    <name evidence="2" type="ORF">PHMEG_00028897</name>
</gene>
<dbReference type="PANTHER" id="PTHR11439:SF491">
    <property type="entry name" value="INTEGRASE CATALYTIC DOMAIN-CONTAINING PROTEIN"/>
    <property type="match status" value="1"/>
</dbReference>
<dbReference type="OrthoDB" id="120442at2759"/>
<evidence type="ECO:0000259" key="1">
    <source>
        <dbReference type="Pfam" id="PF07727"/>
    </source>
</evidence>
<evidence type="ECO:0000313" key="2">
    <source>
        <dbReference type="EMBL" id="OWZ00005.1"/>
    </source>
</evidence>
<sequence>MIYVDDVIRATNYENFKVTFFSDLNKKYGIKDLGLIHEYLGVEAVMNKQGVLVQQKKYCGHVHERFRMADAYGCRSPMETNICIDPTKDDGDDGPQLAYRYAVGGLMCLVTKADNEIVRDGEAPNGYLVMAIGKGIFYKRPDSTQTRLTLNGYCDNGWGNCPQTRKGGTGYTIMLAGGTISWAATRQSVAAQSTAEAEYVAFCEATMDGKGSFNNLWELFPKYPTKFHLGIDNKTALAFATNPTYNRKTRHIELRWYFVREEAEKKELSIFLRLQALKIPPTYYRRVCGSVKSRLSVR</sequence>
<evidence type="ECO:0000313" key="3">
    <source>
        <dbReference type="Proteomes" id="UP000198211"/>
    </source>
</evidence>
<protein>
    <recommendedName>
        <fullName evidence="1">Reverse transcriptase Ty1/copia-type domain-containing protein</fullName>
    </recommendedName>
</protein>
<dbReference type="CDD" id="cd09272">
    <property type="entry name" value="RNase_HI_RT_Ty1"/>
    <property type="match status" value="1"/>
</dbReference>
<dbReference type="InterPro" id="IPR013103">
    <property type="entry name" value="RVT_2"/>
</dbReference>
<keyword evidence="3" id="KW-1185">Reference proteome</keyword>
<dbReference type="Pfam" id="PF07727">
    <property type="entry name" value="RVT_2"/>
    <property type="match status" value="1"/>
</dbReference>
<feature type="domain" description="Reverse transcriptase Ty1/copia-type" evidence="1">
    <location>
        <begin position="2"/>
        <end position="79"/>
    </location>
</feature>
<dbReference type="Proteomes" id="UP000198211">
    <property type="component" value="Unassembled WGS sequence"/>
</dbReference>
<dbReference type="PANTHER" id="PTHR11439">
    <property type="entry name" value="GAG-POL-RELATED RETROTRANSPOSON"/>
    <property type="match status" value="1"/>
</dbReference>
<proteinExistence type="predicted"/>
<organism evidence="2 3">
    <name type="scientific">Phytophthora megakarya</name>
    <dbReference type="NCBI Taxonomy" id="4795"/>
    <lineage>
        <taxon>Eukaryota</taxon>
        <taxon>Sar</taxon>
        <taxon>Stramenopiles</taxon>
        <taxon>Oomycota</taxon>
        <taxon>Peronosporomycetes</taxon>
        <taxon>Peronosporales</taxon>
        <taxon>Peronosporaceae</taxon>
        <taxon>Phytophthora</taxon>
    </lineage>
</organism>
<name>A0A225V3X9_9STRA</name>
<reference evidence="3" key="1">
    <citation type="submission" date="2017-03" db="EMBL/GenBank/DDBJ databases">
        <title>Phytopthora megakarya and P. palmivora, two closely related causual agents of cacao black pod achieved similar genome size and gene model numbers by different mechanisms.</title>
        <authorList>
            <person name="Ali S."/>
            <person name="Shao J."/>
            <person name="Larry D.J."/>
            <person name="Kronmiller B."/>
            <person name="Shen D."/>
            <person name="Strem M.D."/>
            <person name="Melnick R.L."/>
            <person name="Guiltinan M.J."/>
            <person name="Tyler B.M."/>
            <person name="Meinhardt L.W."/>
            <person name="Bailey B.A."/>
        </authorList>
    </citation>
    <scope>NUCLEOTIDE SEQUENCE [LARGE SCALE GENOMIC DNA]</scope>
    <source>
        <strain evidence="3">zdho120</strain>
    </source>
</reference>